<feature type="transmembrane region" description="Helical" evidence="1">
    <location>
        <begin position="56"/>
        <end position="76"/>
    </location>
</feature>
<name>A0A2T2X197_SULTH</name>
<dbReference type="Proteomes" id="UP000242705">
    <property type="component" value="Unassembled WGS sequence"/>
</dbReference>
<reference evidence="2 3" key="1">
    <citation type="journal article" date="2014" name="BMC Genomics">
        <title>Comparison of environmental and isolate Sulfobacillus genomes reveals diverse carbon, sulfur, nitrogen, and hydrogen metabolisms.</title>
        <authorList>
            <person name="Justice N.B."/>
            <person name="Norman A."/>
            <person name="Brown C.T."/>
            <person name="Singh A."/>
            <person name="Thomas B.C."/>
            <person name="Banfield J.F."/>
        </authorList>
    </citation>
    <scope>NUCLEOTIDE SEQUENCE [LARGE SCALE GENOMIC DNA]</scope>
    <source>
        <strain evidence="2">AMDSBA5</strain>
    </source>
</reference>
<keyword evidence="1" id="KW-0812">Transmembrane</keyword>
<dbReference type="AlphaFoldDB" id="A0A2T2X197"/>
<keyword evidence="1" id="KW-1133">Transmembrane helix</keyword>
<evidence type="ECO:0000256" key="1">
    <source>
        <dbReference type="SAM" id="Phobius"/>
    </source>
</evidence>
<comment type="caution">
    <text evidence="2">The sequence shown here is derived from an EMBL/GenBank/DDBJ whole genome shotgun (WGS) entry which is preliminary data.</text>
</comment>
<dbReference type="EMBL" id="PXYX01000007">
    <property type="protein sequence ID" value="PSR28273.1"/>
    <property type="molecule type" value="Genomic_DNA"/>
</dbReference>
<feature type="transmembrane region" description="Helical" evidence="1">
    <location>
        <begin position="31"/>
        <end position="49"/>
    </location>
</feature>
<keyword evidence="1" id="KW-0472">Membrane</keyword>
<gene>
    <name evidence="2" type="ORF">C7B47_06110</name>
</gene>
<evidence type="ECO:0000313" key="2">
    <source>
        <dbReference type="EMBL" id="PSR28273.1"/>
    </source>
</evidence>
<evidence type="ECO:0000313" key="3">
    <source>
        <dbReference type="Proteomes" id="UP000242705"/>
    </source>
</evidence>
<feature type="transmembrane region" description="Helical" evidence="1">
    <location>
        <begin position="7"/>
        <end position="25"/>
    </location>
</feature>
<organism evidence="2 3">
    <name type="scientific">Sulfobacillus thermosulfidooxidans</name>
    <dbReference type="NCBI Taxonomy" id="28034"/>
    <lineage>
        <taxon>Bacteria</taxon>
        <taxon>Bacillati</taxon>
        <taxon>Bacillota</taxon>
        <taxon>Clostridia</taxon>
        <taxon>Eubacteriales</taxon>
        <taxon>Clostridiales Family XVII. Incertae Sedis</taxon>
        <taxon>Sulfobacillus</taxon>
    </lineage>
</organism>
<sequence length="116" mass="13223">MLTLKSLSRAIDILLILLALVTIVYEHAAHIISLVAFPVLGIISGMNYAKRNRTLFLILQFLFLYLLVTEATFWIVFQGHSLAIIIATLIPLIIVSLYTFSVEREKLKMLITHLFH</sequence>
<accession>A0A2T2X197</accession>
<feature type="transmembrane region" description="Helical" evidence="1">
    <location>
        <begin position="82"/>
        <end position="100"/>
    </location>
</feature>
<proteinExistence type="predicted"/>
<protein>
    <submittedName>
        <fullName evidence="2">Uncharacterized protein</fullName>
    </submittedName>
</protein>